<dbReference type="Proteomes" id="UP000076871">
    <property type="component" value="Unassembled WGS sequence"/>
</dbReference>
<dbReference type="OrthoDB" id="19861at2759"/>
<gene>
    <name evidence="1" type="ORF">LAESUDRAFT_814726</name>
</gene>
<accession>A0A165CUB0</accession>
<dbReference type="InterPro" id="IPR052980">
    <property type="entry name" value="Crinkler_effector"/>
</dbReference>
<protein>
    <submittedName>
        <fullName evidence="1">Uncharacterized protein</fullName>
    </submittedName>
</protein>
<keyword evidence="2" id="KW-1185">Reference proteome</keyword>
<name>A0A165CUB0_9APHY</name>
<dbReference type="STRING" id="1314785.A0A165CUB0"/>
<dbReference type="PANTHER" id="PTHR33129">
    <property type="entry name" value="PROTEIN KINASE DOMAIN-CONTAINING PROTEIN-RELATED"/>
    <property type="match status" value="1"/>
</dbReference>
<sequence>MHISRALVLVGPLEDHETGFVKLHQCLWGKGGSMDAELFSERPVVSTVGSDFIHDMNNPPLRVLTLPELSIQPQAMLVREEYEEALRYFDLRYSSNPSGGVLITGHPGIGKSIFLRYILVMRILRGEPTLYQHQPDSMFLFHAKGVFRLPTDRLEAVSRAAHLEQFSDAFALVDVGDELEEPAKNLLSQWSPFFLVAAVLPRTGERPWMRIRKMKQFVMNAWSWPEIVIGNTLQRRELSESVLFDVFTKFGPVPRVCYQFAEGRFLDEDMEDWNKRVVALCKSIPSGWNSPTNVLALAAHPDFDKVFLLRPHDSDRRQEVYDVISRHIGRLILDMHIQLHGAQTSKLYDLLHDGGQSPNLAAAVLFEHFLCSSPTRCIEGRKIQVYRKIRYSFDENVVAGSATTIMQYVDKLPRRYDAFTSLSADSGEILWLPNSPAFDAFSVFFRSREGYRTPHKHLGGLSAVILIATFARRHRIPTRALEALASRFPEDRQPTTDCPWSIVFIVPEGQKLECWVDSELWADKLEVVLCRMVVTDDRLKKKL</sequence>
<evidence type="ECO:0000313" key="2">
    <source>
        <dbReference type="Proteomes" id="UP000076871"/>
    </source>
</evidence>
<dbReference type="EMBL" id="KV427644">
    <property type="protein sequence ID" value="KZT03446.1"/>
    <property type="molecule type" value="Genomic_DNA"/>
</dbReference>
<dbReference type="PANTHER" id="PTHR33129:SF1">
    <property type="entry name" value="ATP-BINDING PROTEIN"/>
    <property type="match status" value="1"/>
</dbReference>
<dbReference type="GeneID" id="63831648"/>
<organism evidence="1 2">
    <name type="scientific">Laetiporus sulphureus 93-53</name>
    <dbReference type="NCBI Taxonomy" id="1314785"/>
    <lineage>
        <taxon>Eukaryota</taxon>
        <taxon>Fungi</taxon>
        <taxon>Dikarya</taxon>
        <taxon>Basidiomycota</taxon>
        <taxon>Agaricomycotina</taxon>
        <taxon>Agaricomycetes</taxon>
        <taxon>Polyporales</taxon>
        <taxon>Laetiporus</taxon>
    </lineage>
</organism>
<dbReference type="RefSeq" id="XP_040761186.1">
    <property type="nucleotide sequence ID" value="XM_040914621.1"/>
</dbReference>
<dbReference type="AlphaFoldDB" id="A0A165CUB0"/>
<dbReference type="InParanoid" id="A0A165CUB0"/>
<reference evidence="1 2" key="1">
    <citation type="journal article" date="2016" name="Mol. Biol. Evol.">
        <title>Comparative Genomics of Early-Diverging Mushroom-Forming Fungi Provides Insights into the Origins of Lignocellulose Decay Capabilities.</title>
        <authorList>
            <person name="Nagy L.G."/>
            <person name="Riley R."/>
            <person name="Tritt A."/>
            <person name="Adam C."/>
            <person name="Daum C."/>
            <person name="Floudas D."/>
            <person name="Sun H."/>
            <person name="Yadav J.S."/>
            <person name="Pangilinan J."/>
            <person name="Larsson K.H."/>
            <person name="Matsuura K."/>
            <person name="Barry K."/>
            <person name="Labutti K."/>
            <person name="Kuo R."/>
            <person name="Ohm R.A."/>
            <person name="Bhattacharya S.S."/>
            <person name="Shirouzu T."/>
            <person name="Yoshinaga Y."/>
            <person name="Martin F.M."/>
            <person name="Grigoriev I.V."/>
            <person name="Hibbett D.S."/>
        </authorList>
    </citation>
    <scope>NUCLEOTIDE SEQUENCE [LARGE SCALE GENOMIC DNA]</scope>
    <source>
        <strain evidence="1 2">93-53</strain>
    </source>
</reference>
<evidence type="ECO:0000313" key="1">
    <source>
        <dbReference type="EMBL" id="KZT03446.1"/>
    </source>
</evidence>
<proteinExistence type="predicted"/>